<protein>
    <recommendedName>
        <fullName evidence="4">Lactase</fullName>
    </recommendedName>
</protein>
<dbReference type="InterPro" id="IPR013783">
    <property type="entry name" value="Ig-like_fold"/>
</dbReference>
<dbReference type="InterPro" id="IPR011013">
    <property type="entry name" value="Gal_mutarotase_sf_dom"/>
</dbReference>
<dbReference type="Proteomes" id="UP000664534">
    <property type="component" value="Unassembled WGS sequence"/>
</dbReference>
<dbReference type="SUPFAM" id="SSF74650">
    <property type="entry name" value="Galactose mutarotase-like"/>
    <property type="match status" value="1"/>
</dbReference>
<keyword evidence="8" id="KW-1185">Reference proteome</keyword>
<evidence type="ECO:0000256" key="5">
    <source>
        <dbReference type="RuleBase" id="RU361154"/>
    </source>
</evidence>
<comment type="similarity">
    <text evidence="1 5">Belongs to the glycosyl hydrolase 2 family.</text>
</comment>
<dbReference type="GO" id="GO:0030246">
    <property type="term" value="F:carbohydrate binding"/>
    <property type="evidence" value="ECO:0007669"/>
    <property type="project" value="InterPro"/>
</dbReference>
<dbReference type="PRINTS" id="PR00132">
    <property type="entry name" value="GLHYDRLASE2"/>
</dbReference>
<dbReference type="Gene3D" id="3.20.20.80">
    <property type="entry name" value="Glycosidases"/>
    <property type="match status" value="1"/>
</dbReference>
<dbReference type="InterPro" id="IPR004199">
    <property type="entry name" value="B-gal_small/dom_5"/>
</dbReference>
<sequence>MVESINGEPGIRGIENRPDYMNERVFQRNRLPPRAYFLPAEHLSLSGKWRFRYASSPLEPDPEPEPVDGGAWNLIDVPGHWQLQGYGHPHYTNISYPFPANPPFVPSENPTGLYEIDFSIPNHWHNDVFYRLRFEGVDSAYHLWLNGKEIGYSQGSRNAAEFDISDVIRKDDMNTLRVKVYQWSDGSYIEDQDMWWLSGIFREVTLFAIPVEGHIEDFFIQTELDKQYQDAVLQVKLHIRLTSTAKILLELTDANGQRACKPKTYGLVPEETESICRMVKISNPLKWTAEHPNLYYLRITLTAKGKKLQVINQPVGFRTVELKDGLIQVNGRAIHLRGVNRHDHHPRYGRAVPIDFIKQDLVLMKQHNINAVRCSHYPNHPALVSFANEIGLYVMDEADLECHGMGVDFEHLPSDDPAWKAAYVDRMQQLVHRDKNNASVIMWSLGNESFFGQNHVAMYKWAKQYDPTRLVHYEGDHEYRASDVCSSMYNSVSDLVNLATRDGDKYDKPILLQEYGHAMGNGPGALKEYQETFYKYRRLQGGFIWEWANHGLSKQLPDGSGRSFYAYGGDFGDEPNDGNFVMDGLCTSEHMPGPGLVELKKVYQPVTFHREGNKVLVKNQHDFVSLENLLYACEITRFSGEDAHNHTSSVGHFPGDRTGPGSTFQIEFDGQGGFPQCDTSQAETWLEIKILTRQKLPWAGINQEIAWAEFRLDGGEGEKSSPPALASNLQPAKLQQSRNLLQIYGPRYAIEFDTILAKVTRWSCRGADLILQEAGPQLTFWRAPTDNDKPFAANIWRDHGLHMMTQQVRSVKHRHCEDTGSFEIIVESWIAPPVLAWGFKTTTTYTIPSEGQLVIHVHAAPKGINQPSILPRVGIEMTLPKERKVAQWFGLGPGQSYKDMKEAGKIGIWKRDLDDMIFNYEMPQENGNRTETRWVKVTDENGVGIKATLQRGPAGGNGIFGKAKHLDNGPAEQPSSPLDDWEVVQRPQEGSEKRTGFDFAVSKYTAVDLDQAQHPHELKGSPGVVLRIDNDHQGLGSASCGPDTLEKYQLKMSTFDFTITLEATGI</sequence>
<gene>
    <name evidence="7" type="ORF">IMSHALPRED_009254</name>
</gene>
<dbReference type="FunFam" id="3.20.20.80:FF:000018">
    <property type="entry name" value="Beta-galactosidase"/>
    <property type="match status" value="1"/>
</dbReference>
<dbReference type="Pfam" id="PF02837">
    <property type="entry name" value="Glyco_hydro_2_N"/>
    <property type="match status" value="1"/>
</dbReference>
<dbReference type="SUPFAM" id="SSF51445">
    <property type="entry name" value="(Trans)glycosidases"/>
    <property type="match status" value="1"/>
</dbReference>
<dbReference type="Pfam" id="PF02836">
    <property type="entry name" value="Glyco_hydro_2_C"/>
    <property type="match status" value="1"/>
</dbReference>
<dbReference type="GO" id="GO:0004565">
    <property type="term" value="F:beta-galactosidase activity"/>
    <property type="evidence" value="ECO:0007669"/>
    <property type="project" value="InterPro"/>
</dbReference>
<dbReference type="InterPro" id="IPR023230">
    <property type="entry name" value="Glyco_hydro_2_CS"/>
</dbReference>
<dbReference type="SUPFAM" id="SSF49303">
    <property type="entry name" value="beta-Galactosidase/glucuronidase domain"/>
    <property type="match status" value="2"/>
</dbReference>
<dbReference type="Pfam" id="PF16353">
    <property type="entry name" value="LacZ_4"/>
    <property type="match status" value="1"/>
</dbReference>
<dbReference type="AlphaFoldDB" id="A0A8H3ESI8"/>
<evidence type="ECO:0000256" key="1">
    <source>
        <dbReference type="ARBA" id="ARBA00007401"/>
    </source>
</evidence>
<dbReference type="InterPro" id="IPR006102">
    <property type="entry name" value="Ig-like_GH2"/>
</dbReference>
<dbReference type="Gene3D" id="2.60.120.260">
    <property type="entry name" value="Galactose-binding domain-like"/>
    <property type="match status" value="1"/>
</dbReference>
<dbReference type="InterPro" id="IPR008979">
    <property type="entry name" value="Galactose-bd-like_sf"/>
</dbReference>
<dbReference type="PROSITE" id="PS00719">
    <property type="entry name" value="GLYCOSYL_HYDROL_F2_1"/>
    <property type="match status" value="1"/>
</dbReference>
<dbReference type="PANTHER" id="PTHR46323">
    <property type="entry name" value="BETA-GALACTOSIDASE"/>
    <property type="match status" value="1"/>
</dbReference>
<dbReference type="InterPro" id="IPR036156">
    <property type="entry name" value="Beta-gal/glucu_dom_sf"/>
</dbReference>
<dbReference type="InterPro" id="IPR014718">
    <property type="entry name" value="GH-type_carb-bd"/>
</dbReference>
<evidence type="ECO:0000256" key="3">
    <source>
        <dbReference type="ARBA" id="ARBA00023295"/>
    </source>
</evidence>
<dbReference type="InterPro" id="IPR006104">
    <property type="entry name" value="Glyco_hydro_2_N"/>
</dbReference>
<keyword evidence="2 5" id="KW-0378">Hydrolase</keyword>
<dbReference type="InterPro" id="IPR032312">
    <property type="entry name" value="LacZ_4"/>
</dbReference>
<dbReference type="InterPro" id="IPR006103">
    <property type="entry name" value="Glyco_hydro_2_cat"/>
</dbReference>
<evidence type="ECO:0000256" key="2">
    <source>
        <dbReference type="ARBA" id="ARBA00022801"/>
    </source>
</evidence>
<comment type="caution">
    <text evidence="7">The sequence shown here is derived from an EMBL/GenBank/DDBJ whole genome shotgun (WGS) entry which is preliminary data.</text>
</comment>
<dbReference type="InterPro" id="IPR017853">
    <property type="entry name" value="GH"/>
</dbReference>
<organism evidence="7 8">
    <name type="scientific">Imshaugia aleurites</name>
    <dbReference type="NCBI Taxonomy" id="172621"/>
    <lineage>
        <taxon>Eukaryota</taxon>
        <taxon>Fungi</taxon>
        <taxon>Dikarya</taxon>
        <taxon>Ascomycota</taxon>
        <taxon>Pezizomycotina</taxon>
        <taxon>Lecanoromycetes</taxon>
        <taxon>OSLEUM clade</taxon>
        <taxon>Lecanoromycetidae</taxon>
        <taxon>Lecanorales</taxon>
        <taxon>Lecanorineae</taxon>
        <taxon>Parmeliaceae</taxon>
        <taxon>Imshaugia</taxon>
    </lineage>
</organism>
<accession>A0A8H3ESI8</accession>
<dbReference type="OrthoDB" id="408320at2759"/>
<keyword evidence="3 5" id="KW-0326">Glycosidase</keyword>
<dbReference type="Gene3D" id="2.70.98.10">
    <property type="match status" value="1"/>
</dbReference>
<evidence type="ECO:0000313" key="7">
    <source>
        <dbReference type="EMBL" id="CAF9910604.1"/>
    </source>
</evidence>
<dbReference type="Pfam" id="PF00703">
    <property type="entry name" value="Glyco_hydro_2"/>
    <property type="match status" value="1"/>
</dbReference>
<dbReference type="PANTHER" id="PTHR46323:SF1">
    <property type="entry name" value="LACTASE"/>
    <property type="match status" value="1"/>
</dbReference>
<dbReference type="InterPro" id="IPR050347">
    <property type="entry name" value="Bact_Beta-galactosidase"/>
</dbReference>
<reference evidence="7" key="1">
    <citation type="submission" date="2021-03" db="EMBL/GenBank/DDBJ databases">
        <authorList>
            <person name="Tagirdzhanova G."/>
        </authorList>
    </citation>
    <scope>NUCLEOTIDE SEQUENCE</scope>
</reference>
<dbReference type="GO" id="GO:0009341">
    <property type="term" value="C:beta-galactosidase complex"/>
    <property type="evidence" value="ECO:0007669"/>
    <property type="project" value="InterPro"/>
</dbReference>
<dbReference type="SMART" id="SM01038">
    <property type="entry name" value="Bgal_small_N"/>
    <property type="match status" value="1"/>
</dbReference>
<dbReference type="InterPro" id="IPR006101">
    <property type="entry name" value="Glyco_hydro_2"/>
</dbReference>
<feature type="domain" description="Beta galactosidase small chain/" evidence="6">
    <location>
        <begin position="742"/>
        <end position="1062"/>
    </location>
</feature>
<dbReference type="Pfam" id="PF02929">
    <property type="entry name" value="Bgal_small_N"/>
    <property type="match status" value="1"/>
</dbReference>
<name>A0A8H3ESI8_9LECA</name>
<evidence type="ECO:0000256" key="4">
    <source>
        <dbReference type="ARBA" id="ARBA00032230"/>
    </source>
</evidence>
<dbReference type="Gene3D" id="2.60.40.10">
    <property type="entry name" value="Immunoglobulins"/>
    <property type="match status" value="2"/>
</dbReference>
<evidence type="ECO:0000313" key="8">
    <source>
        <dbReference type="Proteomes" id="UP000664534"/>
    </source>
</evidence>
<dbReference type="GO" id="GO:0005990">
    <property type="term" value="P:lactose catabolic process"/>
    <property type="evidence" value="ECO:0007669"/>
    <property type="project" value="TreeGrafter"/>
</dbReference>
<evidence type="ECO:0000259" key="6">
    <source>
        <dbReference type="SMART" id="SM01038"/>
    </source>
</evidence>
<dbReference type="EMBL" id="CAJPDT010000007">
    <property type="protein sequence ID" value="CAF9910604.1"/>
    <property type="molecule type" value="Genomic_DNA"/>
</dbReference>
<dbReference type="SUPFAM" id="SSF49785">
    <property type="entry name" value="Galactose-binding domain-like"/>
    <property type="match status" value="1"/>
</dbReference>
<proteinExistence type="inferred from homology"/>